<reference evidence="1 2" key="1">
    <citation type="journal article" date="2018" name="Sci. Rep.">
        <title>Genomic signatures of local adaptation to the degree of environmental predictability in rotifers.</title>
        <authorList>
            <person name="Franch-Gras L."/>
            <person name="Hahn C."/>
            <person name="Garcia-Roger E.M."/>
            <person name="Carmona M.J."/>
            <person name="Serra M."/>
            <person name="Gomez A."/>
        </authorList>
    </citation>
    <scope>NUCLEOTIDE SEQUENCE [LARGE SCALE GENOMIC DNA]</scope>
    <source>
        <strain evidence="1">HYR1</strain>
    </source>
</reference>
<organism evidence="1 2">
    <name type="scientific">Brachionus plicatilis</name>
    <name type="common">Marine rotifer</name>
    <name type="synonym">Brachionus muelleri</name>
    <dbReference type="NCBI Taxonomy" id="10195"/>
    <lineage>
        <taxon>Eukaryota</taxon>
        <taxon>Metazoa</taxon>
        <taxon>Spiralia</taxon>
        <taxon>Gnathifera</taxon>
        <taxon>Rotifera</taxon>
        <taxon>Eurotatoria</taxon>
        <taxon>Monogononta</taxon>
        <taxon>Pseudotrocha</taxon>
        <taxon>Ploima</taxon>
        <taxon>Brachionidae</taxon>
        <taxon>Brachionus</taxon>
    </lineage>
</organism>
<evidence type="ECO:0000313" key="1">
    <source>
        <dbReference type="EMBL" id="RMZ94303.1"/>
    </source>
</evidence>
<dbReference type="AlphaFoldDB" id="A0A3M7P5K3"/>
<accession>A0A3M7P5K3</accession>
<dbReference type="EMBL" id="REGN01013158">
    <property type="protein sequence ID" value="RMZ94303.1"/>
    <property type="molecule type" value="Genomic_DNA"/>
</dbReference>
<proteinExistence type="predicted"/>
<comment type="caution">
    <text evidence="1">The sequence shown here is derived from an EMBL/GenBank/DDBJ whole genome shotgun (WGS) entry which is preliminary data.</text>
</comment>
<sequence length="59" mass="6862">MIYCHDTMIEKGQMKTSVRYTRTCHYSRISNLSDISLKSSNYVRTNSITIELSKSIKID</sequence>
<protein>
    <submittedName>
        <fullName evidence="1">Uncharacterized protein</fullName>
    </submittedName>
</protein>
<gene>
    <name evidence="1" type="ORF">BpHYR1_049295</name>
</gene>
<keyword evidence="2" id="KW-1185">Reference proteome</keyword>
<evidence type="ECO:0000313" key="2">
    <source>
        <dbReference type="Proteomes" id="UP000276133"/>
    </source>
</evidence>
<dbReference type="Proteomes" id="UP000276133">
    <property type="component" value="Unassembled WGS sequence"/>
</dbReference>
<name>A0A3M7P5K3_BRAPC</name>